<name>A0A9X0W682_9GAMM</name>
<dbReference type="EMBL" id="NRRY01000001">
    <property type="protein sequence ID" value="MBK1617043.1"/>
    <property type="molecule type" value="Genomic_DNA"/>
</dbReference>
<dbReference type="InterPro" id="IPR029060">
    <property type="entry name" value="PIN-like_dom_sf"/>
</dbReference>
<accession>A0A9X0W682</accession>
<dbReference type="Gene3D" id="3.40.50.1010">
    <property type="entry name" value="5'-nuclease"/>
    <property type="match status" value="1"/>
</dbReference>
<evidence type="ECO:0000313" key="2">
    <source>
        <dbReference type="EMBL" id="MBK1617043.1"/>
    </source>
</evidence>
<dbReference type="SUPFAM" id="SSF88723">
    <property type="entry name" value="PIN domain-like"/>
    <property type="match status" value="1"/>
</dbReference>
<dbReference type="Proteomes" id="UP001138768">
    <property type="component" value="Unassembled WGS sequence"/>
</dbReference>
<gene>
    <name evidence="2" type="ORF">CKO42_00965</name>
</gene>
<dbReference type="GO" id="GO:0016075">
    <property type="term" value="P:rRNA catabolic process"/>
    <property type="evidence" value="ECO:0007669"/>
    <property type="project" value="TreeGrafter"/>
</dbReference>
<dbReference type="InterPro" id="IPR039018">
    <property type="entry name" value="VapC20-like"/>
</dbReference>
<protein>
    <recommendedName>
        <fullName evidence="1">PIN domain-containing protein</fullName>
    </recommendedName>
</protein>
<feature type="domain" description="PIN" evidence="1">
    <location>
        <begin position="19"/>
        <end position="139"/>
    </location>
</feature>
<dbReference type="InterPro" id="IPR002716">
    <property type="entry name" value="PIN_dom"/>
</dbReference>
<dbReference type="GO" id="GO:0004521">
    <property type="term" value="F:RNA endonuclease activity"/>
    <property type="evidence" value="ECO:0007669"/>
    <property type="project" value="InterPro"/>
</dbReference>
<proteinExistence type="predicted"/>
<dbReference type="Pfam" id="PF01850">
    <property type="entry name" value="PIN"/>
    <property type="match status" value="1"/>
</dbReference>
<dbReference type="PANTHER" id="PTHR42188:SF1">
    <property type="entry name" value="23S RRNA-SPECIFIC ENDONUCLEASE VAPC20"/>
    <property type="match status" value="1"/>
</dbReference>
<dbReference type="PANTHER" id="PTHR42188">
    <property type="entry name" value="23S RRNA-SPECIFIC ENDONUCLEASE VAPC20"/>
    <property type="match status" value="1"/>
</dbReference>
<comment type="caution">
    <text evidence="2">The sequence shown here is derived from an EMBL/GenBank/DDBJ whole genome shotgun (WGS) entry which is preliminary data.</text>
</comment>
<dbReference type="AlphaFoldDB" id="A0A9X0W682"/>
<sequence>MVAITIAICTSVESLQLAFVDTGAWYALLDNKDPDHMAVVEAFVEYRGRLVTSNYVFAETLTLVRYHLGWSVAHQFGSSLRERQVARLERVTPQDEAAAWFIFEQQQDKHYSFTDCTSFALIRRLALPICLAIDPDFRAFGLHCLPSLR</sequence>
<evidence type="ECO:0000313" key="3">
    <source>
        <dbReference type="Proteomes" id="UP001138768"/>
    </source>
</evidence>
<evidence type="ECO:0000259" key="1">
    <source>
        <dbReference type="Pfam" id="PF01850"/>
    </source>
</evidence>
<reference evidence="2 3" key="1">
    <citation type="journal article" date="2020" name="Microorganisms">
        <title>Osmotic Adaptation and Compatible Solute Biosynthesis of Phototrophic Bacteria as Revealed from Genome Analyses.</title>
        <authorList>
            <person name="Imhoff J.F."/>
            <person name="Rahn T."/>
            <person name="Kunzel S."/>
            <person name="Keller A."/>
            <person name="Neulinger S.C."/>
        </authorList>
    </citation>
    <scope>NUCLEOTIDE SEQUENCE [LARGE SCALE GENOMIC DNA]</scope>
    <source>
        <strain evidence="2 3">DSM 25653</strain>
    </source>
</reference>
<keyword evidence="3" id="KW-1185">Reference proteome</keyword>
<organism evidence="2 3">
    <name type="scientific">Lamprobacter modestohalophilus</name>
    <dbReference type="NCBI Taxonomy" id="1064514"/>
    <lineage>
        <taxon>Bacteria</taxon>
        <taxon>Pseudomonadati</taxon>
        <taxon>Pseudomonadota</taxon>
        <taxon>Gammaproteobacteria</taxon>
        <taxon>Chromatiales</taxon>
        <taxon>Chromatiaceae</taxon>
        <taxon>Lamprobacter</taxon>
    </lineage>
</organism>